<dbReference type="RefSeq" id="WP_071088301.1">
    <property type="nucleotide sequence ID" value="NZ_MBLM01000143.1"/>
</dbReference>
<dbReference type="EMBL" id="MBLM01000143">
    <property type="protein sequence ID" value="OHV31623.1"/>
    <property type="molecule type" value="Genomic_DNA"/>
</dbReference>
<proteinExistence type="predicted"/>
<dbReference type="AlphaFoldDB" id="A0A1S1Q9U7"/>
<evidence type="ECO:0000313" key="2">
    <source>
        <dbReference type="EMBL" id="OHV31623.1"/>
    </source>
</evidence>
<reference evidence="3" key="1">
    <citation type="submission" date="2016-07" db="EMBL/GenBank/DDBJ databases">
        <title>Sequence Frankia sp. strain CcI1.17.</title>
        <authorList>
            <person name="Ghodhbane-Gtari F."/>
            <person name="Swanson E."/>
            <person name="Gueddou A."/>
            <person name="Morris K."/>
            <person name="Hezbri K."/>
            <person name="Ktari A."/>
            <person name="Nouioui I."/>
            <person name="Abebe-Akele F."/>
            <person name="Simpson S."/>
            <person name="Thomas K."/>
            <person name="Gtari M."/>
            <person name="Tisa L.S."/>
            <person name="Hurst S."/>
        </authorList>
    </citation>
    <scope>NUCLEOTIDE SEQUENCE [LARGE SCALE GENOMIC DNA]</scope>
    <source>
        <strain evidence="3">Cc1.17</strain>
    </source>
</reference>
<dbReference type="Pfam" id="PF02481">
    <property type="entry name" value="DNA_processg_A"/>
    <property type="match status" value="1"/>
</dbReference>
<feature type="domain" description="Smf/DprA SLOG" evidence="1">
    <location>
        <begin position="4"/>
        <end position="75"/>
    </location>
</feature>
<evidence type="ECO:0000313" key="3">
    <source>
        <dbReference type="Proteomes" id="UP000179627"/>
    </source>
</evidence>
<name>A0A1S1Q9U7_9ACTN</name>
<dbReference type="Proteomes" id="UP000179627">
    <property type="component" value="Unassembled WGS sequence"/>
</dbReference>
<dbReference type="Gene3D" id="3.40.50.450">
    <property type="match status" value="1"/>
</dbReference>
<dbReference type="InterPro" id="IPR057666">
    <property type="entry name" value="DrpA_SLOG"/>
</dbReference>
<accession>A0A1S1Q9U7</accession>
<keyword evidence="3" id="KW-1185">Reference proteome</keyword>
<evidence type="ECO:0000259" key="1">
    <source>
        <dbReference type="Pfam" id="PF02481"/>
    </source>
</evidence>
<gene>
    <name evidence="2" type="ORF">CC117_25760</name>
</gene>
<organism evidence="2 3">
    <name type="scientific">Parafrankia colletiae</name>
    <dbReference type="NCBI Taxonomy" id="573497"/>
    <lineage>
        <taxon>Bacteria</taxon>
        <taxon>Bacillati</taxon>
        <taxon>Actinomycetota</taxon>
        <taxon>Actinomycetes</taxon>
        <taxon>Frankiales</taxon>
        <taxon>Frankiaceae</taxon>
        <taxon>Parafrankia</taxon>
    </lineage>
</organism>
<sequence>MALLGALSPTLLVIEVGTEGQAMALARAAHGRGRVVMAVPAGPGLAVRRHGGCHQLLHGGLAVPAVTVDDITARLTAG</sequence>
<protein>
    <recommendedName>
        <fullName evidence="1">Smf/DprA SLOG domain-containing protein</fullName>
    </recommendedName>
</protein>
<comment type="caution">
    <text evidence="2">The sequence shown here is derived from an EMBL/GenBank/DDBJ whole genome shotgun (WGS) entry which is preliminary data.</text>
</comment>